<name>A0ACB9QRI0_9MYRT</name>
<gene>
    <name evidence="1" type="ORF">MLD38_017135</name>
</gene>
<evidence type="ECO:0000313" key="1">
    <source>
        <dbReference type="EMBL" id="KAI4368591.1"/>
    </source>
</evidence>
<keyword evidence="2" id="KW-1185">Reference proteome</keyword>
<sequence length="125" mass="14027">MGRSILFLLAGRGKLVSPVCLGTGLPNNKGLLGRLNTRELRESYVRAIWFRNRQWSLLMTSIKLLMNNACHLDEEEFTSTQLSTNVQQQSSKATVQVPLTESASIQVQQMTNLFLYIVGDIVISQ</sequence>
<accession>A0ACB9QRI0</accession>
<evidence type="ECO:0000313" key="2">
    <source>
        <dbReference type="Proteomes" id="UP001057402"/>
    </source>
</evidence>
<organism evidence="1 2">
    <name type="scientific">Melastoma candidum</name>
    <dbReference type="NCBI Taxonomy" id="119954"/>
    <lineage>
        <taxon>Eukaryota</taxon>
        <taxon>Viridiplantae</taxon>
        <taxon>Streptophyta</taxon>
        <taxon>Embryophyta</taxon>
        <taxon>Tracheophyta</taxon>
        <taxon>Spermatophyta</taxon>
        <taxon>Magnoliopsida</taxon>
        <taxon>eudicotyledons</taxon>
        <taxon>Gunneridae</taxon>
        <taxon>Pentapetalae</taxon>
        <taxon>rosids</taxon>
        <taxon>malvids</taxon>
        <taxon>Myrtales</taxon>
        <taxon>Melastomataceae</taxon>
        <taxon>Melastomatoideae</taxon>
        <taxon>Melastomateae</taxon>
        <taxon>Melastoma</taxon>
    </lineage>
</organism>
<comment type="caution">
    <text evidence="1">The sequence shown here is derived from an EMBL/GenBank/DDBJ whole genome shotgun (WGS) entry which is preliminary data.</text>
</comment>
<reference evidence="2" key="1">
    <citation type="journal article" date="2023" name="Front. Plant Sci.">
        <title>Chromosomal-level genome assembly of Melastoma candidum provides insights into trichome evolution.</title>
        <authorList>
            <person name="Zhong Y."/>
            <person name="Wu W."/>
            <person name="Sun C."/>
            <person name="Zou P."/>
            <person name="Liu Y."/>
            <person name="Dai S."/>
            <person name="Zhou R."/>
        </authorList>
    </citation>
    <scope>NUCLEOTIDE SEQUENCE [LARGE SCALE GENOMIC DNA]</scope>
</reference>
<protein>
    <submittedName>
        <fullName evidence="1">Uncharacterized protein</fullName>
    </submittedName>
</protein>
<dbReference type="Proteomes" id="UP001057402">
    <property type="component" value="Chromosome 5"/>
</dbReference>
<dbReference type="EMBL" id="CM042884">
    <property type="protein sequence ID" value="KAI4368591.1"/>
    <property type="molecule type" value="Genomic_DNA"/>
</dbReference>
<proteinExistence type="predicted"/>